<evidence type="ECO:0000313" key="2">
    <source>
        <dbReference type="Proteomes" id="UP000465035"/>
    </source>
</evidence>
<evidence type="ECO:0000313" key="1">
    <source>
        <dbReference type="EMBL" id="QHB52755.1"/>
    </source>
</evidence>
<accession>A0A6P1EAX7</accession>
<name>A0A6P1EAX7_LENHI</name>
<reference evidence="1 2" key="1">
    <citation type="submission" date="2019-12" db="EMBL/GenBank/DDBJ databases">
        <title>Lactobacillus hilgardii FLUB.</title>
        <authorList>
            <person name="Gustaw K."/>
        </authorList>
    </citation>
    <scope>NUCLEOTIDE SEQUENCE [LARGE SCALE GENOMIC DNA]</scope>
    <source>
        <strain evidence="1 2">FLUB</strain>
    </source>
</reference>
<dbReference type="AlphaFoldDB" id="A0A6P1EAX7"/>
<dbReference type="RefSeq" id="WP_004466674.1">
    <property type="nucleotide sequence ID" value="NZ_CABKOL010000104.1"/>
</dbReference>
<dbReference type="GeneID" id="69058981"/>
<organism evidence="1 2">
    <name type="scientific">Lentilactobacillus hilgardii</name>
    <name type="common">Lactobacillus hilgardii</name>
    <dbReference type="NCBI Taxonomy" id="1588"/>
    <lineage>
        <taxon>Bacteria</taxon>
        <taxon>Bacillati</taxon>
        <taxon>Bacillota</taxon>
        <taxon>Bacilli</taxon>
        <taxon>Lactobacillales</taxon>
        <taxon>Lactobacillaceae</taxon>
        <taxon>Lentilactobacillus</taxon>
    </lineage>
</organism>
<protein>
    <submittedName>
        <fullName evidence="1">Uncharacterized protein</fullName>
    </submittedName>
</protein>
<gene>
    <name evidence="1" type="ORF">GQR93_11420</name>
</gene>
<dbReference type="Proteomes" id="UP000465035">
    <property type="component" value="Chromosome"/>
</dbReference>
<proteinExistence type="predicted"/>
<sequence length="138" mass="16005">MTQNKQIQYDLQLIKNWQRQLHYTDDQVQAVIQVDDYSTFITGHAAVGEYDPAADRFRKVAFQKLMPNLDMRSAYLLNGIKFEIHDLALTPTKVQSITGVSTEEYDHFLAGKSDRLVYEDAFDRMGVYYYQQVGNRLG</sequence>
<dbReference type="EMBL" id="CP047121">
    <property type="protein sequence ID" value="QHB52755.1"/>
    <property type="molecule type" value="Genomic_DNA"/>
</dbReference>